<feature type="compositionally biased region" description="Low complexity" evidence="1">
    <location>
        <begin position="1069"/>
        <end position="1119"/>
    </location>
</feature>
<sequence length="1184" mass="126872">MMVKKLRGDADGQAEDGNATAAGSANGGGNFTDEGDDGYSGDGEAIPSKDGDESATEMPQSSGGMESNGDAGIATPVTEYTIESGTEEGTIEQTTEVTAENTTDDTTDPSGGIYDSAVGKEDGVTILPAGTVTSVNLVSSATENGTAVAVSPSEAMATLSSSGIESSMSVVSLPLKPTPVTTPLPIETTSVLPSLQVTPPSPADCFSPLPGPVQTPTVSPSFATAPPHVDKDTEGAVIYIDSGNGTKETEAGSTVTTSSSNSSSVETSTNSSSGIGDSSFPSLEPSAGATTDVPETSPTTFTLPTSTQLTTGVQPSPPSPSNNATVPLDQRYWVRTVLEGPPASDDPQLYWASMEALLTDAYREAYRRSANKLNREKLKMNAEASNETSKDTAMREPAIDPTTSNPYENYTTITARVRRQVPDITTPLPPSRRRRRRKRDIRAGERIYDMSPGLMRRKVIAVLSDDEKASQPRPGSKSTRNLPSNAKFSTRPLRKNLHMSSLLKKTSLERLETGLNRRKRTTAENVKVRLHNVTYDNVTDTTELIYTVFDDEEPILAREAVANMSNVDDMEMAIMLDQVVVVKAEEYLRAPPTPQKGELVYWIIGGVIGAAMLVVFVVWLAAFVYKRHRREREILQPDSQAATPRSHLSANAYTGHLNLAYAGSREEKLDAAAVPSTSQFPGGELGRASPGGSHDQLLIRDKKDHSRHSSMDEMEDDESHEDSPREEADFETTEEEVPDGRRPKSSVPWKRPGRRVGMEEAEEPVYSSPNPANIQYQPSHSNYSRYDTTHSDLTSSDPRYDPASQLMANMLQGAAEFTRKDHGSIFLPPPLLPPPTGFDRNQDAQFIPGTSLPRFLPPPRPAKSVSLAKAPPEGYGQGTPSQIQSYDYDPEAPPIPPRNYTREEAGLPPLRESSQSPLRPSTKDAQVEARIDNETGGSSSSGEELVRRASTTSSQASDAGSSDGTAPNVRRLRRRFHDLLDDAFSLLNGQRHGDKVTPLTTPTQGRKGRVRSAAFLQRGRHSEVPEEQGAAGGDDGRPWSVAAVHASPSWREPQLVGVIPLEESRNPVSAWGDGAGRASSGRPSSAHPTTGAGRPSSSGRPSSARPSSGRPGSGRSARSITPVNMPPNSPDRLGLNLAGVHGSTEALDPDTGLRVSDPAVPLIRAIKEELKRFKSTISTESSNA</sequence>
<dbReference type="Pfam" id="PF12877">
    <property type="entry name" value="KIAA1549"/>
    <property type="match status" value="1"/>
</dbReference>
<evidence type="ECO:0000313" key="4">
    <source>
        <dbReference type="Proteomes" id="UP000283509"/>
    </source>
</evidence>
<feature type="region of interest" description="Disordered" evidence="1">
    <location>
        <begin position="990"/>
        <end position="1155"/>
    </location>
</feature>
<feature type="region of interest" description="Disordered" evidence="1">
    <location>
        <begin position="380"/>
        <end position="408"/>
    </location>
</feature>
<reference evidence="3 4" key="1">
    <citation type="submission" date="2018-04" db="EMBL/GenBank/DDBJ databases">
        <authorList>
            <person name="Zhang X."/>
            <person name="Yuan J."/>
            <person name="Li F."/>
            <person name="Xiang J."/>
        </authorList>
    </citation>
    <scope>NUCLEOTIDE SEQUENCE [LARGE SCALE GENOMIC DNA]</scope>
    <source>
        <tissue evidence="3">Muscle</tissue>
    </source>
</reference>
<name>A0A3R7PFV9_PENVA</name>
<dbReference type="STRING" id="6689.A0A3R7PFV9"/>
<feature type="compositionally biased region" description="Polar residues" evidence="1">
    <location>
        <begin position="476"/>
        <end position="488"/>
    </location>
</feature>
<keyword evidence="2" id="KW-0812">Transmembrane</keyword>
<feature type="compositionally biased region" description="Basic and acidic residues" evidence="1">
    <location>
        <begin position="921"/>
        <end position="933"/>
    </location>
</feature>
<feature type="region of interest" description="Disordered" evidence="1">
    <location>
        <begin position="423"/>
        <end position="444"/>
    </location>
</feature>
<gene>
    <name evidence="3" type="ORF">C7M84_011246</name>
</gene>
<dbReference type="Proteomes" id="UP000283509">
    <property type="component" value="Unassembled WGS sequence"/>
</dbReference>
<feature type="compositionally biased region" description="Basic residues" evidence="1">
    <location>
        <begin position="431"/>
        <end position="440"/>
    </location>
</feature>
<keyword evidence="2" id="KW-0472">Membrane</keyword>
<organism evidence="3 4">
    <name type="scientific">Penaeus vannamei</name>
    <name type="common">Whiteleg shrimp</name>
    <name type="synonym">Litopenaeus vannamei</name>
    <dbReference type="NCBI Taxonomy" id="6689"/>
    <lineage>
        <taxon>Eukaryota</taxon>
        <taxon>Metazoa</taxon>
        <taxon>Ecdysozoa</taxon>
        <taxon>Arthropoda</taxon>
        <taxon>Crustacea</taxon>
        <taxon>Multicrustacea</taxon>
        <taxon>Malacostraca</taxon>
        <taxon>Eumalacostraca</taxon>
        <taxon>Eucarida</taxon>
        <taxon>Decapoda</taxon>
        <taxon>Dendrobranchiata</taxon>
        <taxon>Penaeoidea</taxon>
        <taxon>Penaeidae</taxon>
        <taxon>Penaeus</taxon>
    </lineage>
</organism>
<proteinExistence type="predicted"/>
<evidence type="ECO:0000256" key="1">
    <source>
        <dbReference type="SAM" id="MobiDB-lite"/>
    </source>
</evidence>
<feature type="region of interest" description="Disordered" evidence="1">
    <location>
        <begin position="464"/>
        <end position="496"/>
    </location>
</feature>
<evidence type="ECO:0000313" key="3">
    <source>
        <dbReference type="EMBL" id="ROT70460.1"/>
    </source>
</evidence>
<feature type="transmembrane region" description="Helical" evidence="2">
    <location>
        <begin position="599"/>
        <end position="625"/>
    </location>
</feature>
<feature type="compositionally biased region" description="Low complexity" evidence="1">
    <location>
        <begin position="296"/>
        <end position="311"/>
    </location>
</feature>
<dbReference type="EMBL" id="QCYY01002421">
    <property type="protein sequence ID" value="ROT70460.1"/>
    <property type="molecule type" value="Genomic_DNA"/>
</dbReference>
<feature type="compositionally biased region" description="Acidic residues" evidence="1">
    <location>
        <begin position="728"/>
        <end position="737"/>
    </location>
</feature>
<feature type="region of interest" description="Disordered" evidence="1">
    <location>
        <begin position="243"/>
        <end position="327"/>
    </location>
</feature>
<keyword evidence="4" id="KW-1185">Reference proteome</keyword>
<reference evidence="3 4" key="2">
    <citation type="submission" date="2019-01" db="EMBL/GenBank/DDBJ databases">
        <title>The decoding of complex shrimp genome reveals the adaptation for benthos swimmer, frequently molting mechanism and breeding impact on genome.</title>
        <authorList>
            <person name="Sun Y."/>
            <person name="Gao Y."/>
            <person name="Yu Y."/>
        </authorList>
    </citation>
    <scope>NUCLEOTIDE SEQUENCE [LARGE SCALE GENOMIC DNA]</scope>
    <source>
        <tissue evidence="3">Muscle</tissue>
    </source>
</reference>
<feature type="region of interest" description="Disordered" evidence="1">
    <location>
        <begin position="825"/>
        <end position="970"/>
    </location>
</feature>
<dbReference type="AlphaFoldDB" id="A0A3R7PFV9"/>
<feature type="compositionally biased region" description="Polar residues" evidence="1">
    <location>
        <begin position="767"/>
        <end position="797"/>
    </location>
</feature>
<protein>
    <submittedName>
        <fullName evidence="3">Uncharacterized protein</fullName>
    </submittedName>
</protein>
<comment type="caution">
    <text evidence="3">The sequence shown here is derived from an EMBL/GenBank/DDBJ whole genome shotgun (WGS) entry which is preliminary data.</text>
</comment>
<feature type="compositionally biased region" description="Basic and acidic residues" evidence="1">
    <location>
        <begin position="697"/>
        <end position="711"/>
    </location>
</feature>
<feature type="region of interest" description="Disordered" evidence="1">
    <location>
        <begin position="1"/>
        <end position="114"/>
    </location>
</feature>
<dbReference type="OrthoDB" id="6624682at2759"/>
<accession>A0A3R7PFV9</accession>
<feature type="compositionally biased region" description="Basic and acidic residues" evidence="1">
    <location>
        <begin position="388"/>
        <end position="398"/>
    </location>
</feature>
<feature type="compositionally biased region" description="Low complexity" evidence="1">
    <location>
        <begin position="253"/>
        <end position="282"/>
    </location>
</feature>
<dbReference type="InterPro" id="IPR024606">
    <property type="entry name" value="KIAA1549"/>
</dbReference>
<evidence type="ECO:0000256" key="2">
    <source>
        <dbReference type="SAM" id="Phobius"/>
    </source>
</evidence>
<feature type="compositionally biased region" description="Basic and acidic residues" evidence="1">
    <location>
        <begin position="1"/>
        <end position="10"/>
    </location>
</feature>
<keyword evidence="2" id="KW-1133">Transmembrane helix</keyword>
<feature type="compositionally biased region" description="Pro residues" evidence="1">
    <location>
        <begin position="827"/>
        <end position="836"/>
    </location>
</feature>
<feature type="region of interest" description="Disordered" evidence="1">
    <location>
        <begin position="670"/>
        <end position="802"/>
    </location>
</feature>
<feature type="compositionally biased region" description="Low complexity" evidence="1">
    <location>
        <begin position="949"/>
        <end position="966"/>
    </location>
</feature>